<reference evidence="3 4" key="1">
    <citation type="submission" date="2014-07" db="EMBL/GenBank/DDBJ databases">
        <authorList>
            <person name="McCorrison J."/>
            <person name="Sanka R."/>
            <person name="Torralba M."/>
            <person name="Gillis M."/>
            <person name="Haft D.H."/>
            <person name="Methe B."/>
            <person name="Sutton G."/>
            <person name="Nelson K.E."/>
        </authorList>
    </citation>
    <scope>NUCLEOTIDE SEQUENCE [LARGE SCALE GENOMIC DNA]</scope>
    <source>
        <strain evidence="3 4">DNF00882</strain>
    </source>
</reference>
<dbReference type="EMBL" id="JRNR01000068">
    <property type="protein sequence ID" value="KGF48907.1"/>
    <property type="molecule type" value="Genomic_DNA"/>
</dbReference>
<comment type="caution">
    <text evidence="3">The sequence shown here is derived from an EMBL/GenBank/DDBJ whole genome shotgun (WGS) entry which is preliminary data.</text>
</comment>
<dbReference type="AlphaFoldDB" id="A0A096C1N5"/>
<feature type="signal peptide" evidence="1">
    <location>
        <begin position="1"/>
        <end position="20"/>
    </location>
</feature>
<dbReference type="InterPro" id="IPR053139">
    <property type="entry name" value="Surface_bspA-like"/>
</dbReference>
<feature type="domain" description="Bacterial repeat" evidence="2">
    <location>
        <begin position="364"/>
        <end position="409"/>
    </location>
</feature>
<dbReference type="Proteomes" id="UP000029538">
    <property type="component" value="Unassembled WGS sequence"/>
</dbReference>
<dbReference type="InterPro" id="IPR026906">
    <property type="entry name" value="LRR_5"/>
</dbReference>
<dbReference type="InterPro" id="IPR044060">
    <property type="entry name" value="Bacterial_rp_domain"/>
</dbReference>
<evidence type="ECO:0000313" key="3">
    <source>
        <dbReference type="EMBL" id="KGF48907.1"/>
    </source>
</evidence>
<evidence type="ECO:0000259" key="2">
    <source>
        <dbReference type="Pfam" id="PF18998"/>
    </source>
</evidence>
<dbReference type="Pfam" id="PF18998">
    <property type="entry name" value="Flg_new_2"/>
    <property type="match status" value="2"/>
</dbReference>
<dbReference type="PANTHER" id="PTHR45661">
    <property type="entry name" value="SURFACE ANTIGEN"/>
    <property type="match status" value="1"/>
</dbReference>
<proteinExistence type="predicted"/>
<protein>
    <recommendedName>
        <fullName evidence="2">Bacterial repeat domain-containing protein</fullName>
    </recommendedName>
</protein>
<dbReference type="RefSeq" id="WP_036883533.1">
    <property type="nucleotide sequence ID" value="NZ_JRNR01000068.1"/>
</dbReference>
<dbReference type="InterPro" id="IPR032675">
    <property type="entry name" value="LRR_dom_sf"/>
</dbReference>
<organism evidence="3 4">
    <name type="scientific">Prevotella disiens DNF00882</name>
    <dbReference type="NCBI Taxonomy" id="1401075"/>
    <lineage>
        <taxon>Bacteria</taxon>
        <taxon>Pseudomonadati</taxon>
        <taxon>Bacteroidota</taxon>
        <taxon>Bacteroidia</taxon>
        <taxon>Bacteroidales</taxon>
        <taxon>Prevotellaceae</taxon>
        <taxon>Prevotella</taxon>
    </lineage>
</organism>
<keyword evidence="1" id="KW-0732">Signal</keyword>
<sequence>MRKVYLLLFALLQICSFANAQSGSYTITADGIMTKWSDASGDIVIPENVVAIAENCFYTPASTSDDGWGGDDGWGSSSSEEIVNTKITSIDFKNVKKIGKNALKGCSSLTSITATKLETIGEGAFDGCSSLASLSLPAIQKIGKDAFANCHGIKTVELGSGLTSVLGNSFKSCSAMESLTMTGTSTVFTVKNNAIIDANKTLVYLAGAAKSIELTESECTRIGEAAMYGNKTLTKISLPGVITVGNDAFNSCSSLSELLVPNLKEVEDTGYMTWNGVGSLSIVDIHKSVDFKSFAYSNPPFADKTSTKIFVADANVQARLQQVFKHCQIIVGPVTPDAAQTHTINFSSNGTNNEFGELKAWTTGGIDVLNNGQIPDGNMITIQAIPRAGYIIDKWEVNNQVETAKISTSTTGFNAQLYINKNVTEDLTIKVTFVEQPKGHTIFFRSLNPAGGTLECRIKGGDKVESAKVVPFNSPLVFTAIPNPGYHVTQWFEEKDVMGDDGQMHMMRVPIEGHDNQLTYECTSYDILDISVDFSQNVGYNTVHFASLNPQDKVTATADGVAITNGASVKKGAKVVFTAIPGEGRKVDNWMLGDKVVPNETGLTYTIPSLNSNVEVYLICTINEGGGSTVNHEPTIVNGHLTKWNATGDAVTPAGVEYIDAQALSGSSDLTSFHITKDVKYIGELPFLFCFKLNKITVDPLNPYFTEVDGVVYSKDKTRLVAYPVGREAASYEIKANVTSVQPGAFLTAIHLDGGVTVENGNATFKAENGILYSKDGKTIYYYPTIPKGDEKIKIQEGVEKIGRYAMAYNINLKEVTFPSTLTEIEAYGMAQNYFISAFKWEDGVTPKLETIGDFAFFNNGAMVMLQDIPSLKKIGASAFERNAGMQSISIPNGCTIGNNAFYNCRALTDVFVYSVTPPTINEEMFTKIQFLDEARLHVDATATEAYKNAKGWSVFKQIMNDATGISSVETEAANIVVTAQNDGFMVEGMNNGQRYALYTVSGMKVAAGVANGKSTFVPAQRGQIYILKVEGVKTIKLY</sequence>
<evidence type="ECO:0000256" key="1">
    <source>
        <dbReference type="SAM" id="SignalP"/>
    </source>
</evidence>
<dbReference type="PANTHER" id="PTHR45661:SF3">
    <property type="entry name" value="IG-LIKE DOMAIN-CONTAINING PROTEIN"/>
    <property type="match status" value="1"/>
</dbReference>
<accession>A0A096C1N5</accession>
<name>A0A096C1N5_9BACT</name>
<gene>
    <name evidence="3" type="ORF">HMPREF0654_07330</name>
</gene>
<dbReference type="Pfam" id="PF13306">
    <property type="entry name" value="LRR_5"/>
    <property type="match status" value="4"/>
</dbReference>
<feature type="domain" description="Bacterial repeat" evidence="2">
    <location>
        <begin position="553"/>
        <end position="614"/>
    </location>
</feature>
<dbReference type="SUPFAM" id="SSF52058">
    <property type="entry name" value="L domain-like"/>
    <property type="match status" value="1"/>
</dbReference>
<evidence type="ECO:0000313" key="4">
    <source>
        <dbReference type="Proteomes" id="UP000029538"/>
    </source>
</evidence>
<dbReference type="Gene3D" id="3.80.10.10">
    <property type="entry name" value="Ribonuclease Inhibitor"/>
    <property type="match status" value="3"/>
</dbReference>
<feature type="chain" id="PRO_5001916633" description="Bacterial repeat domain-containing protein" evidence="1">
    <location>
        <begin position="21"/>
        <end position="1039"/>
    </location>
</feature>